<evidence type="ECO:0000313" key="3">
    <source>
        <dbReference type="EMBL" id="KIJ28220.1"/>
    </source>
</evidence>
<protein>
    <recommendedName>
        <fullName evidence="2">NADP-dependent oxidoreductase domain-containing protein</fullName>
    </recommendedName>
</protein>
<keyword evidence="4" id="KW-1185">Reference proteome</keyword>
<dbReference type="EMBL" id="KN837312">
    <property type="protein sequence ID" value="KIJ28220.1"/>
    <property type="molecule type" value="Genomic_DNA"/>
</dbReference>
<reference evidence="3 4" key="1">
    <citation type="submission" date="2014-06" db="EMBL/GenBank/DDBJ databases">
        <title>Evolutionary Origins and Diversification of the Mycorrhizal Mutualists.</title>
        <authorList>
            <consortium name="DOE Joint Genome Institute"/>
            <consortium name="Mycorrhizal Genomics Consortium"/>
            <person name="Kohler A."/>
            <person name="Kuo A."/>
            <person name="Nagy L.G."/>
            <person name="Floudas D."/>
            <person name="Copeland A."/>
            <person name="Barry K.W."/>
            <person name="Cichocki N."/>
            <person name="Veneault-Fourrey C."/>
            <person name="LaButti K."/>
            <person name="Lindquist E.A."/>
            <person name="Lipzen A."/>
            <person name="Lundell T."/>
            <person name="Morin E."/>
            <person name="Murat C."/>
            <person name="Riley R."/>
            <person name="Ohm R."/>
            <person name="Sun H."/>
            <person name="Tunlid A."/>
            <person name="Henrissat B."/>
            <person name="Grigoriev I.V."/>
            <person name="Hibbett D.S."/>
            <person name="Martin F."/>
        </authorList>
    </citation>
    <scope>NUCLEOTIDE SEQUENCE [LARGE SCALE GENOMIC DNA]</scope>
    <source>
        <strain evidence="3 4">SS14</strain>
    </source>
</reference>
<evidence type="ECO:0000256" key="1">
    <source>
        <dbReference type="ARBA" id="ARBA00023002"/>
    </source>
</evidence>
<dbReference type="GO" id="GO:0016491">
    <property type="term" value="F:oxidoreductase activity"/>
    <property type="evidence" value="ECO:0007669"/>
    <property type="project" value="UniProtKB-KW"/>
</dbReference>
<keyword evidence="1" id="KW-0560">Oxidoreductase</keyword>
<dbReference type="AlphaFoldDB" id="A0A0C9USL9"/>
<dbReference type="InterPro" id="IPR050791">
    <property type="entry name" value="Aldo-Keto_reductase"/>
</dbReference>
<dbReference type="Gene3D" id="3.20.20.100">
    <property type="entry name" value="NADP-dependent oxidoreductase domain"/>
    <property type="match status" value="1"/>
</dbReference>
<dbReference type="Pfam" id="PF00248">
    <property type="entry name" value="Aldo_ket_red"/>
    <property type="match status" value="1"/>
</dbReference>
<dbReference type="InterPro" id="IPR023210">
    <property type="entry name" value="NADP_OxRdtase_dom"/>
</dbReference>
<accession>A0A0C9USL9</accession>
<dbReference type="PANTHER" id="PTHR43625">
    <property type="entry name" value="AFLATOXIN B1 ALDEHYDE REDUCTASE"/>
    <property type="match status" value="1"/>
</dbReference>
<dbReference type="OrthoDB" id="37537at2759"/>
<dbReference type="InterPro" id="IPR036812">
    <property type="entry name" value="NAD(P)_OxRdtase_dom_sf"/>
</dbReference>
<feature type="domain" description="NADP-dependent oxidoreductase" evidence="2">
    <location>
        <begin position="24"/>
        <end position="230"/>
    </location>
</feature>
<dbReference type="PANTHER" id="PTHR43625:SF40">
    <property type="entry name" value="ALDO-KETO REDUCTASE YAKC [NADP(+)]"/>
    <property type="match status" value="1"/>
</dbReference>
<dbReference type="HOGENOM" id="CLU_023205_2_1_1"/>
<organism evidence="3 4">
    <name type="scientific">Sphaerobolus stellatus (strain SS14)</name>
    <dbReference type="NCBI Taxonomy" id="990650"/>
    <lineage>
        <taxon>Eukaryota</taxon>
        <taxon>Fungi</taxon>
        <taxon>Dikarya</taxon>
        <taxon>Basidiomycota</taxon>
        <taxon>Agaricomycotina</taxon>
        <taxon>Agaricomycetes</taxon>
        <taxon>Phallomycetidae</taxon>
        <taxon>Geastrales</taxon>
        <taxon>Sphaerobolaceae</taxon>
        <taxon>Sphaerobolus</taxon>
    </lineage>
</organism>
<evidence type="ECO:0000313" key="4">
    <source>
        <dbReference type="Proteomes" id="UP000054279"/>
    </source>
</evidence>
<dbReference type="Proteomes" id="UP000054279">
    <property type="component" value="Unassembled WGS sequence"/>
</dbReference>
<dbReference type="GO" id="GO:0005737">
    <property type="term" value="C:cytoplasm"/>
    <property type="evidence" value="ECO:0007669"/>
    <property type="project" value="TreeGrafter"/>
</dbReference>
<proteinExistence type="predicted"/>
<gene>
    <name evidence="3" type="ORF">M422DRAFT_37392</name>
</gene>
<sequence length="275" mass="31570">MPVATRKIGDREFPAIGFGGMVIAYELRCTHWDTSISYGESEDVIGKWFERNIEKRSDIFFPDFIRQCLEQSLKRLKTDCIDLYYVHRIQKEQPIEVTVRALSQLVKEHKIKHIGLSECSSATLRRAHAVHPIAAVQLEYSPFQLEIEDEKIGLLKTARELGVKVVAYSPLSRGLLPGRFMGLKKFQKSVDDLDEGNFRRFIPMYTEDFDKVLGIAEKLKEIDKRHNNATLEIQLSESEVAKVRQAINDATLVLEDRYPAVFEAYSFADTAELKE</sequence>
<name>A0A0C9USL9_SPHS4</name>
<evidence type="ECO:0000259" key="2">
    <source>
        <dbReference type="Pfam" id="PF00248"/>
    </source>
</evidence>
<dbReference type="SUPFAM" id="SSF51430">
    <property type="entry name" value="NAD(P)-linked oxidoreductase"/>
    <property type="match status" value="1"/>
</dbReference>